<evidence type="ECO:0000256" key="7">
    <source>
        <dbReference type="SAM" id="MobiDB-lite"/>
    </source>
</evidence>
<dbReference type="AlphaFoldDB" id="D9X778"/>
<protein>
    <submittedName>
        <fullName evidence="9">Chromate transporter</fullName>
    </submittedName>
</protein>
<dbReference type="PANTHER" id="PTHR33567">
    <property type="entry name" value="CHROMATE ION TRANSPORTER (EUROFUNG)"/>
    <property type="match status" value="1"/>
</dbReference>
<dbReference type="NCBIfam" id="TIGR00937">
    <property type="entry name" value="2A51"/>
    <property type="match status" value="1"/>
</dbReference>
<sequence length="467" mass="49032">MTATDRPASEPPKTEPDRGDLIPFRDALRTWFAISLQTFGGPAGQIAVMQRTLVEEKRWIGQQRFNHALSYCMLLPGPEAQQLAIYTGWLLNGTRGGLAAGTLFVLPGVVALLALSALYAGFGTTAAVTGLFAGLAPAVVAIVAQAVWRVGRRSLTHPLLVGLAVASFAALALFQVPFPVVIVVAGMAGWLIARWAPAVFKPAAHGSGDDGPAPLIPDDALHHEGPSRRRTARILLAGLLLWAVPVAVVAVLTGTDSVFTTQGLFFSGTALVTFGGAYAVLAYVAQQAVQTYGWLSAGEMVRGLALAETTPGPLIMVVQFVAFLGAYRDPGSLDPWTAALLGALLTTWVTFVPCFLFIFLGAPYIERLRGNRHVSAALSGITAAVVGVIANLALYFAEHTLFTTVDNRTLGPLHLGLPDLTTFRPVALGIALVAVALIFRLRWSVLRTLGVCAGLGLAAALAGLTGS</sequence>
<gene>
    <name evidence="9" type="ORF">SSQG_06677</name>
</gene>
<feature type="transmembrane region" description="Helical" evidence="8">
    <location>
        <begin position="155"/>
        <end position="174"/>
    </location>
</feature>
<dbReference type="Proteomes" id="UP000004184">
    <property type="component" value="Unassembled WGS sequence"/>
</dbReference>
<dbReference type="Pfam" id="PF02417">
    <property type="entry name" value="Chromate_transp"/>
    <property type="match status" value="2"/>
</dbReference>
<dbReference type="STRING" id="591159.SSQG_06677"/>
<evidence type="ECO:0000256" key="5">
    <source>
        <dbReference type="ARBA" id="ARBA00022989"/>
    </source>
</evidence>
<feature type="transmembrane region" description="Helical" evidence="8">
    <location>
        <begin position="98"/>
        <end position="120"/>
    </location>
</feature>
<feature type="transmembrane region" description="Helical" evidence="8">
    <location>
        <begin position="126"/>
        <end position="148"/>
    </location>
</feature>
<feature type="transmembrane region" description="Helical" evidence="8">
    <location>
        <begin position="374"/>
        <end position="397"/>
    </location>
</feature>
<evidence type="ECO:0000313" key="10">
    <source>
        <dbReference type="Proteomes" id="UP000004184"/>
    </source>
</evidence>
<proteinExistence type="inferred from homology"/>
<feature type="transmembrane region" description="Helical" evidence="8">
    <location>
        <begin position="422"/>
        <end position="439"/>
    </location>
</feature>
<dbReference type="PIRSF" id="PIRSF004810">
    <property type="entry name" value="ChrA"/>
    <property type="match status" value="1"/>
</dbReference>
<comment type="subcellular location">
    <subcellularLocation>
        <location evidence="1">Cell membrane</location>
        <topology evidence="1">Multi-pass membrane protein</topology>
    </subcellularLocation>
</comment>
<feature type="transmembrane region" description="Helical" evidence="8">
    <location>
        <begin position="234"/>
        <end position="252"/>
    </location>
</feature>
<keyword evidence="4 8" id="KW-0812">Transmembrane</keyword>
<evidence type="ECO:0000256" key="6">
    <source>
        <dbReference type="ARBA" id="ARBA00023136"/>
    </source>
</evidence>
<keyword evidence="10" id="KW-1185">Reference proteome</keyword>
<organism evidence="9 10">
    <name type="scientific">Streptomyces viridochromogenes (strain DSM 40736 / JCM 4977 / BCRC 1201 / Tue 494)</name>
    <dbReference type="NCBI Taxonomy" id="591159"/>
    <lineage>
        <taxon>Bacteria</taxon>
        <taxon>Bacillati</taxon>
        <taxon>Actinomycetota</taxon>
        <taxon>Actinomycetes</taxon>
        <taxon>Kitasatosporales</taxon>
        <taxon>Streptomycetaceae</taxon>
        <taxon>Streptomyces</taxon>
    </lineage>
</organism>
<evidence type="ECO:0000256" key="3">
    <source>
        <dbReference type="ARBA" id="ARBA00022475"/>
    </source>
</evidence>
<dbReference type="PANTHER" id="PTHR33567:SF3">
    <property type="entry name" value="CHROMATE ION TRANSPORTER (EUROFUNG)"/>
    <property type="match status" value="1"/>
</dbReference>
<reference evidence="10" key="1">
    <citation type="submission" date="2009-02" db="EMBL/GenBank/DDBJ databases">
        <title>Annotation of Streptomyces viridochromogenes strain DSM 40736.</title>
        <authorList>
            <consortium name="The Broad Institute Genome Sequencing Platform"/>
            <consortium name="Broad Institute Microbial Sequencing Center"/>
            <person name="Fischbach M."/>
            <person name="Godfrey P."/>
            <person name="Ward D."/>
            <person name="Young S."/>
            <person name="Zeng Q."/>
            <person name="Koehrsen M."/>
            <person name="Alvarado L."/>
            <person name="Berlin A.M."/>
            <person name="Bochicchio J."/>
            <person name="Borenstein D."/>
            <person name="Chapman S.B."/>
            <person name="Chen Z."/>
            <person name="Engels R."/>
            <person name="Freedman E."/>
            <person name="Gellesch M."/>
            <person name="Goldberg J."/>
            <person name="Griggs A."/>
            <person name="Gujja S."/>
            <person name="Heilman E.R."/>
            <person name="Heiman D.I."/>
            <person name="Hepburn T.A."/>
            <person name="Howarth C."/>
            <person name="Jen D."/>
            <person name="Larson L."/>
            <person name="Lewis B."/>
            <person name="Mehta T."/>
            <person name="Park D."/>
            <person name="Pearson M."/>
            <person name="Richards J."/>
            <person name="Roberts A."/>
            <person name="Saif S."/>
            <person name="Shea T.D."/>
            <person name="Shenoy N."/>
            <person name="Sisk P."/>
            <person name="Stolte C."/>
            <person name="Sykes S.N."/>
            <person name="Thomson T."/>
            <person name="Walk T."/>
            <person name="White J."/>
            <person name="Yandava C."/>
            <person name="Straight P."/>
            <person name="Clardy J."/>
            <person name="Hung D."/>
            <person name="Kolter R."/>
            <person name="Mekalanos J."/>
            <person name="Walker S."/>
            <person name="Walsh C.T."/>
            <person name="Wieland-Brown L.C."/>
            <person name="Haas B."/>
            <person name="Nusbaum C."/>
            <person name="Birren B."/>
        </authorList>
    </citation>
    <scope>NUCLEOTIDE SEQUENCE [LARGE SCALE GENOMIC DNA]</scope>
    <source>
        <strain evidence="10">DSM 40736 / JCM 4977 / BCRC 1201 / Tue 494</strain>
    </source>
</reference>
<evidence type="ECO:0000256" key="1">
    <source>
        <dbReference type="ARBA" id="ARBA00004651"/>
    </source>
</evidence>
<dbReference type="eggNOG" id="COG2059">
    <property type="taxonomic scope" value="Bacteria"/>
</dbReference>
<feature type="transmembrane region" description="Helical" evidence="8">
    <location>
        <begin position="305"/>
        <end position="327"/>
    </location>
</feature>
<dbReference type="RefSeq" id="WP_003994301.1">
    <property type="nucleotide sequence ID" value="NZ_GG657757.1"/>
</dbReference>
<evidence type="ECO:0000256" key="4">
    <source>
        <dbReference type="ARBA" id="ARBA00022692"/>
    </source>
</evidence>
<dbReference type="InterPro" id="IPR014047">
    <property type="entry name" value="Chr_Tranpt_l_chain"/>
</dbReference>
<dbReference type="HOGENOM" id="CLU_018106_0_0_11"/>
<keyword evidence="3" id="KW-1003">Cell membrane</keyword>
<feature type="transmembrane region" description="Helical" evidence="8">
    <location>
        <begin position="264"/>
        <end position="284"/>
    </location>
</feature>
<evidence type="ECO:0000256" key="8">
    <source>
        <dbReference type="SAM" id="Phobius"/>
    </source>
</evidence>
<accession>D9X778</accession>
<feature type="transmembrane region" description="Helical" evidence="8">
    <location>
        <begin position="339"/>
        <end position="362"/>
    </location>
</feature>
<keyword evidence="6 8" id="KW-0472">Membrane</keyword>
<keyword evidence="5 8" id="KW-1133">Transmembrane helix</keyword>
<feature type="region of interest" description="Disordered" evidence="7">
    <location>
        <begin position="1"/>
        <end position="20"/>
    </location>
</feature>
<dbReference type="EMBL" id="GG657757">
    <property type="protein sequence ID" value="EFL36159.1"/>
    <property type="molecule type" value="Genomic_DNA"/>
</dbReference>
<comment type="similarity">
    <text evidence="2">Belongs to the chromate ion transporter (CHR) (TC 2.A.51) family.</text>
</comment>
<feature type="transmembrane region" description="Helical" evidence="8">
    <location>
        <begin position="446"/>
        <end position="464"/>
    </location>
</feature>
<dbReference type="GO" id="GO:0015109">
    <property type="term" value="F:chromate transmembrane transporter activity"/>
    <property type="evidence" value="ECO:0007669"/>
    <property type="project" value="InterPro"/>
</dbReference>
<dbReference type="InterPro" id="IPR003370">
    <property type="entry name" value="Chromate_transpt"/>
</dbReference>
<evidence type="ECO:0000256" key="2">
    <source>
        <dbReference type="ARBA" id="ARBA00005262"/>
    </source>
</evidence>
<dbReference type="GO" id="GO:0005886">
    <property type="term" value="C:plasma membrane"/>
    <property type="evidence" value="ECO:0007669"/>
    <property type="project" value="UniProtKB-SubCell"/>
</dbReference>
<name>D9X778_STRVT</name>
<evidence type="ECO:0000313" key="9">
    <source>
        <dbReference type="EMBL" id="EFL36159.1"/>
    </source>
</evidence>
<dbReference type="OrthoDB" id="8969999at2"/>